<accession>A0A0X3PTM5</accession>
<evidence type="ECO:0000313" key="1">
    <source>
        <dbReference type="EMBL" id="JAP55124.1"/>
    </source>
</evidence>
<protein>
    <submittedName>
        <fullName evidence="1">Uncharacterized protein</fullName>
    </submittedName>
</protein>
<organism evidence="1">
    <name type="scientific">Schistocephalus solidus</name>
    <name type="common">Tapeworm</name>
    <dbReference type="NCBI Taxonomy" id="70667"/>
    <lineage>
        <taxon>Eukaryota</taxon>
        <taxon>Metazoa</taxon>
        <taxon>Spiralia</taxon>
        <taxon>Lophotrochozoa</taxon>
        <taxon>Platyhelminthes</taxon>
        <taxon>Cestoda</taxon>
        <taxon>Eucestoda</taxon>
        <taxon>Diphyllobothriidea</taxon>
        <taxon>Diphyllobothriidae</taxon>
        <taxon>Schistocephalus</taxon>
    </lineage>
</organism>
<gene>
    <name evidence="1" type="ORF">TR147515</name>
</gene>
<sequence length="113" mass="13092">MNEVAKSVDVSTSVWKTVFSTCIFDQKKASLEIISLRPEEVASFQYFGTRRFSNVQSEDDVVSRIDRVHGVFLDRRMCLWIQHDISLVTKLRVYRVSVQSVLHSGFECWVMSV</sequence>
<reference evidence="1" key="1">
    <citation type="submission" date="2016-01" db="EMBL/GenBank/DDBJ databases">
        <title>Reference transcriptome for the parasite Schistocephalus solidus: insights into the molecular evolution of parasitism.</title>
        <authorList>
            <person name="Hebert F.O."/>
            <person name="Grambauer S."/>
            <person name="Barber I."/>
            <person name="Landry C.R."/>
            <person name="Aubin-Horth N."/>
        </authorList>
    </citation>
    <scope>NUCLEOTIDE SEQUENCE</scope>
</reference>
<name>A0A0X3PTM5_SCHSO</name>
<proteinExistence type="predicted"/>
<dbReference type="EMBL" id="GEEE01008101">
    <property type="protein sequence ID" value="JAP55124.1"/>
    <property type="molecule type" value="Transcribed_RNA"/>
</dbReference>
<dbReference type="AlphaFoldDB" id="A0A0X3PTM5"/>